<protein>
    <recommendedName>
        <fullName evidence="3">Htaa domain-containing protein</fullName>
    </recommendedName>
</protein>
<organism evidence="4 5">
    <name type="scientific">Microbacterium keratanolyticum</name>
    <dbReference type="NCBI Taxonomy" id="67574"/>
    <lineage>
        <taxon>Bacteria</taxon>
        <taxon>Bacillati</taxon>
        <taxon>Actinomycetota</taxon>
        <taxon>Actinomycetes</taxon>
        <taxon>Micrococcales</taxon>
        <taxon>Microbacteriaceae</taxon>
        <taxon>Microbacterium</taxon>
    </lineage>
</organism>
<sequence length="291" mass="29237">MSLSSAPRHRARPHVLAAIALGVGVLAAGGAAAPASAATAESVCAVTDGTLSWGVKESFRSYISGTIAKGAWEAAEGASYTTPEFTWSGAHGSLDATGSGEVAFEGVVTFTGHNGLLRTTFANPTLVLSEGQQPQLKVDISGVSMEDALAGATDAVQTHPQIPMIALDLDAGTLPLAESGEVAAAAVAATITPEGFAAFGSYEAGTVMDPLSFSFVLECTEPVADTPAPEPEASSVAIANAEAPADTAPAGVWWAVAGGALILAGATAVWAVRRRRAVVSAVRDAHTEDAP</sequence>
<gene>
    <name evidence="4" type="ORF">GCM10017596_03410</name>
</gene>
<dbReference type="Proteomes" id="UP001142325">
    <property type="component" value="Unassembled WGS sequence"/>
</dbReference>
<keyword evidence="2" id="KW-0732">Signal</keyword>
<keyword evidence="1" id="KW-0812">Transmembrane</keyword>
<keyword evidence="1" id="KW-1133">Transmembrane helix</keyword>
<evidence type="ECO:0000313" key="5">
    <source>
        <dbReference type="Proteomes" id="UP001142325"/>
    </source>
</evidence>
<dbReference type="InterPro" id="IPR006311">
    <property type="entry name" value="TAT_signal"/>
</dbReference>
<evidence type="ECO:0000259" key="3">
    <source>
        <dbReference type="Pfam" id="PF04213"/>
    </source>
</evidence>
<keyword evidence="1" id="KW-0472">Membrane</keyword>
<dbReference type="AlphaFoldDB" id="A0A9W6HPQ3"/>
<reference evidence="4" key="2">
    <citation type="submission" date="2023-01" db="EMBL/GenBank/DDBJ databases">
        <authorList>
            <person name="Sun Q."/>
            <person name="Evtushenko L."/>
        </authorList>
    </citation>
    <scope>NUCLEOTIDE SEQUENCE</scope>
    <source>
        <strain evidence="4">VKM Ac-1958</strain>
    </source>
</reference>
<evidence type="ECO:0000256" key="1">
    <source>
        <dbReference type="SAM" id="Phobius"/>
    </source>
</evidence>
<dbReference type="PROSITE" id="PS51318">
    <property type="entry name" value="TAT"/>
    <property type="match status" value="1"/>
</dbReference>
<evidence type="ECO:0000313" key="4">
    <source>
        <dbReference type="EMBL" id="GLK00626.1"/>
    </source>
</evidence>
<keyword evidence="5" id="KW-1185">Reference proteome</keyword>
<feature type="transmembrane region" description="Helical" evidence="1">
    <location>
        <begin position="252"/>
        <end position="272"/>
    </location>
</feature>
<name>A0A9W6HPQ3_9MICO</name>
<accession>A0A9W6HPQ3</accession>
<proteinExistence type="predicted"/>
<dbReference type="InterPro" id="IPR007331">
    <property type="entry name" value="Htaa"/>
</dbReference>
<comment type="caution">
    <text evidence="4">The sequence shown here is derived from an EMBL/GenBank/DDBJ whole genome shotgun (WGS) entry which is preliminary data.</text>
</comment>
<reference evidence="4" key="1">
    <citation type="journal article" date="2014" name="Int. J. Syst. Evol. Microbiol.">
        <title>Complete genome sequence of Corynebacterium casei LMG S-19264T (=DSM 44701T), isolated from a smear-ripened cheese.</title>
        <authorList>
            <consortium name="US DOE Joint Genome Institute (JGI-PGF)"/>
            <person name="Walter F."/>
            <person name="Albersmeier A."/>
            <person name="Kalinowski J."/>
            <person name="Ruckert C."/>
        </authorList>
    </citation>
    <scope>NUCLEOTIDE SEQUENCE</scope>
    <source>
        <strain evidence="4">VKM Ac-1958</strain>
    </source>
</reference>
<dbReference type="Pfam" id="PF04213">
    <property type="entry name" value="HtaA"/>
    <property type="match status" value="1"/>
</dbReference>
<feature type="chain" id="PRO_5040780875" description="Htaa domain-containing protein" evidence="2">
    <location>
        <begin position="38"/>
        <end position="291"/>
    </location>
</feature>
<evidence type="ECO:0000256" key="2">
    <source>
        <dbReference type="SAM" id="SignalP"/>
    </source>
</evidence>
<feature type="domain" description="Htaa" evidence="3">
    <location>
        <begin position="48"/>
        <end position="214"/>
    </location>
</feature>
<feature type="signal peptide" evidence="2">
    <location>
        <begin position="1"/>
        <end position="37"/>
    </location>
</feature>
<dbReference type="RefSeq" id="WP_204938331.1">
    <property type="nucleotide sequence ID" value="NZ_BAAAUM010000001.1"/>
</dbReference>
<dbReference type="EMBL" id="BSET01000001">
    <property type="protein sequence ID" value="GLK00626.1"/>
    <property type="molecule type" value="Genomic_DNA"/>
</dbReference>